<feature type="region of interest" description="Disordered" evidence="1">
    <location>
        <begin position="1421"/>
        <end position="1455"/>
    </location>
</feature>
<evidence type="ECO:0000313" key="3">
    <source>
        <dbReference type="Proteomes" id="UP000772434"/>
    </source>
</evidence>
<feature type="region of interest" description="Disordered" evidence="1">
    <location>
        <begin position="331"/>
        <end position="719"/>
    </location>
</feature>
<feature type="region of interest" description="Disordered" evidence="1">
    <location>
        <begin position="799"/>
        <end position="886"/>
    </location>
</feature>
<feature type="compositionally biased region" description="Low complexity" evidence="1">
    <location>
        <begin position="160"/>
        <end position="179"/>
    </location>
</feature>
<feature type="compositionally biased region" description="Low complexity" evidence="1">
    <location>
        <begin position="571"/>
        <end position="582"/>
    </location>
</feature>
<protein>
    <submittedName>
        <fullName evidence="2">Uncharacterized protein</fullName>
    </submittedName>
</protein>
<name>A0A9P5U4F1_9AGAR</name>
<reference evidence="2" key="1">
    <citation type="submission" date="2020-11" db="EMBL/GenBank/DDBJ databases">
        <authorList>
            <consortium name="DOE Joint Genome Institute"/>
            <person name="Ahrendt S."/>
            <person name="Riley R."/>
            <person name="Andreopoulos W."/>
            <person name="Labutti K."/>
            <person name="Pangilinan J."/>
            <person name="Ruiz-Duenas F.J."/>
            <person name="Barrasa J.M."/>
            <person name="Sanchez-Garcia M."/>
            <person name="Camarero S."/>
            <person name="Miyauchi S."/>
            <person name="Serrano A."/>
            <person name="Linde D."/>
            <person name="Babiker R."/>
            <person name="Drula E."/>
            <person name="Ayuso-Fernandez I."/>
            <person name="Pacheco R."/>
            <person name="Padilla G."/>
            <person name="Ferreira P."/>
            <person name="Barriuso J."/>
            <person name="Kellner H."/>
            <person name="Castanera R."/>
            <person name="Alfaro M."/>
            <person name="Ramirez L."/>
            <person name="Pisabarro A.G."/>
            <person name="Kuo A."/>
            <person name="Tritt A."/>
            <person name="Lipzen A."/>
            <person name="He G."/>
            <person name="Yan M."/>
            <person name="Ng V."/>
            <person name="Cullen D."/>
            <person name="Martin F."/>
            <person name="Rosso M.-N."/>
            <person name="Henrissat B."/>
            <person name="Hibbett D."/>
            <person name="Martinez A.T."/>
            <person name="Grigoriev I.V."/>
        </authorList>
    </citation>
    <scope>NUCLEOTIDE SEQUENCE</scope>
    <source>
        <strain evidence="2">AH 40177</strain>
    </source>
</reference>
<feature type="compositionally biased region" description="Acidic residues" evidence="1">
    <location>
        <begin position="689"/>
        <end position="699"/>
    </location>
</feature>
<feature type="compositionally biased region" description="Polar residues" evidence="1">
    <location>
        <begin position="1"/>
        <end position="10"/>
    </location>
</feature>
<dbReference type="OrthoDB" id="3258279at2759"/>
<keyword evidence="3" id="KW-1185">Reference proteome</keyword>
<feature type="compositionally biased region" description="Basic and acidic residues" evidence="1">
    <location>
        <begin position="12"/>
        <end position="23"/>
    </location>
</feature>
<feature type="region of interest" description="Disordered" evidence="1">
    <location>
        <begin position="1150"/>
        <end position="1169"/>
    </location>
</feature>
<feature type="compositionally biased region" description="Acidic residues" evidence="1">
    <location>
        <begin position="859"/>
        <end position="874"/>
    </location>
</feature>
<feature type="region of interest" description="Disordered" evidence="1">
    <location>
        <begin position="744"/>
        <end position="763"/>
    </location>
</feature>
<feature type="compositionally biased region" description="Polar residues" evidence="1">
    <location>
        <begin position="73"/>
        <end position="83"/>
    </location>
</feature>
<feature type="region of interest" description="Disordered" evidence="1">
    <location>
        <begin position="986"/>
        <end position="1007"/>
    </location>
</feature>
<feature type="compositionally biased region" description="Basic and acidic residues" evidence="1">
    <location>
        <begin position="85"/>
        <end position="105"/>
    </location>
</feature>
<accession>A0A9P5U4F1</accession>
<gene>
    <name evidence="2" type="ORF">BDP27DRAFT_1331805</name>
</gene>
<feature type="region of interest" description="Disordered" evidence="1">
    <location>
        <begin position="160"/>
        <end position="253"/>
    </location>
</feature>
<evidence type="ECO:0000313" key="2">
    <source>
        <dbReference type="EMBL" id="KAF9065597.1"/>
    </source>
</evidence>
<feature type="compositionally biased region" description="Polar residues" evidence="1">
    <location>
        <begin position="391"/>
        <end position="417"/>
    </location>
</feature>
<organism evidence="2 3">
    <name type="scientific">Rhodocollybia butyracea</name>
    <dbReference type="NCBI Taxonomy" id="206335"/>
    <lineage>
        <taxon>Eukaryota</taxon>
        <taxon>Fungi</taxon>
        <taxon>Dikarya</taxon>
        <taxon>Basidiomycota</taxon>
        <taxon>Agaricomycotina</taxon>
        <taxon>Agaricomycetes</taxon>
        <taxon>Agaricomycetidae</taxon>
        <taxon>Agaricales</taxon>
        <taxon>Marasmiineae</taxon>
        <taxon>Omphalotaceae</taxon>
        <taxon>Rhodocollybia</taxon>
    </lineage>
</organism>
<feature type="compositionally biased region" description="Acidic residues" evidence="1">
    <location>
        <begin position="667"/>
        <end position="679"/>
    </location>
</feature>
<dbReference type="Proteomes" id="UP000772434">
    <property type="component" value="Unassembled WGS sequence"/>
</dbReference>
<feature type="compositionally biased region" description="Polar residues" evidence="1">
    <location>
        <begin position="744"/>
        <end position="761"/>
    </location>
</feature>
<feature type="region of interest" description="Disordered" evidence="1">
    <location>
        <begin position="1328"/>
        <end position="1392"/>
    </location>
</feature>
<feature type="compositionally biased region" description="Polar residues" evidence="1">
    <location>
        <begin position="196"/>
        <end position="211"/>
    </location>
</feature>
<evidence type="ECO:0000256" key="1">
    <source>
        <dbReference type="SAM" id="MobiDB-lite"/>
    </source>
</evidence>
<comment type="caution">
    <text evidence="2">The sequence shown here is derived from an EMBL/GenBank/DDBJ whole genome shotgun (WGS) entry which is preliminary data.</text>
</comment>
<proteinExistence type="predicted"/>
<feature type="compositionally biased region" description="Basic and acidic residues" evidence="1">
    <location>
        <begin position="451"/>
        <end position="472"/>
    </location>
</feature>
<feature type="compositionally biased region" description="Basic residues" evidence="1">
    <location>
        <begin position="183"/>
        <end position="195"/>
    </location>
</feature>
<feature type="compositionally biased region" description="Low complexity" evidence="1">
    <location>
        <begin position="213"/>
        <end position="227"/>
    </location>
</feature>
<feature type="compositionally biased region" description="Low complexity" evidence="1">
    <location>
        <begin position="35"/>
        <end position="49"/>
    </location>
</feature>
<feature type="region of interest" description="Disordered" evidence="1">
    <location>
        <begin position="914"/>
        <end position="935"/>
    </location>
</feature>
<feature type="compositionally biased region" description="Polar residues" evidence="1">
    <location>
        <begin position="1267"/>
        <end position="1294"/>
    </location>
</feature>
<feature type="compositionally biased region" description="Basic and acidic residues" evidence="1">
    <location>
        <begin position="1382"/>
        <end position="1392"/>
    </location>
</feature>
<dbReference type="EMBL" id="JADNRY010000101">
    <property type="protein sequence ID" value="KAF9065597.1"/>
    <property type="molecule type" value="Genomic_DNA"/>
</dbReference>
<sequence>MATTENSLPENNVRRDSVPHVDLAKAASVKRNRNKNNNSTLSTPSNSYSRKPMGNLNRPSGQYAPLGLLSPPASKSNVLSGDEQSLDRHLDHASREREWEEDPSRHLISPPPEEELQLENASRRSSFHKPSISHLNNITDPIALSSIGLHAKRKRSMAPTFSYTSSSSTAASGTAAQVTPNPKPRKQVRKSHVRTHSNQSDISMESPSRGPTISVVRPSSPSIQSSPSRRRRQQSKILRSPHVNNPNADYFPPFRPTSVEEPTDIDEENLLWPHVRSPMRRRSATPAVVPPYEPPAVVFTPPREVVVSPIASVSRSRTKRKMGKTKGLKLDITVKPEPPDDDYIQQPMPPASPTDDPLLLSGPPDEDFSSPRRRLMCDASVSAEAPAITRTGASSLPQIPSFSRLPQNSPPTESGISSLPHPASVRQQESLPPSSPPARDISSPTTTFHFQDIHDDDRSTDSMDMDMQPHEYDEVEGGIPTFFGLGDLTGADGWSDSDDDDERPPGAPEHEAGFIDEGVGEFTGRWRLLQLPTKRDPPSSATRMRQEEWGNPISPYPYQRPSSRDGPRVGSASPSPSPVSQSTTEVQPVAMNVPPPQEEEEEDHTVTISRSHAEDEAEEEEVRAMSIEPPSALQAGDDSFEDEQEQDPIRVMDVEPLSTSQEAANDLMEEVEDEEAQEEQEVRALSLPLDEEEEEEAEAEEVRLVEEETTSAEVDRLQRQELELDVNDDDPSMAPEHAYARTSPISHTPLHTRSLQAQSSPAPLRDLSFLGRTYDKQRKSARASASFERAAALFGIRPKATPLKPSSALPEVLNEDDEMDSVNVLPQAPLYEQTVPSQQRSTEEEVEAAEEGLRSREEDTAEISGDDSDSDPTFDDPGLVQITSSDPKAAARAAAILKQHDYDCFTKIVLKQQQQQRRRESESFSHSTVDGLKRDNRRKTLAGAGISKGKAPTTARRSLGTVVGDKVYIPGSPVMTLGGLLEEAEKEVQSKGLTPRESAKPTPSPFKENMLVGMGLGNQAALHTPFSAKYRSRLQSTLVHEVLGEEDESEEPRAQSALTRRDWTKEEWKILDGCFTDERIELASRTQPGVLMSTINNGDDEDIPIVGVDLVDIDNVVERFVADVGGEEVVEVCGWSRESLRARAKAIQNKQRAGHVAPPTTPYTPRSVSQTRLEPINLEVPDFTPSDRRPFPTARKWFSLLSPAGPAAPFSNIPDNLEEQPRRPRVPASLLAPRYSHLLDEAVAISRELPTPELNSNPLKDVDVAEASSNTSMSLEDISVTPNQPPETDTPQRQTSLGRLFSYIPGFSKTPARNSKTPRYDMRPGLPLPPAELLEKPRGPVVTPARPEVPKAKPPKDLVNLNHQPVPEQKDVSRIPKRAPKRLTDLKHIEPPEQREVVVPAVRPRRSSGSSVKDLINDFESIDSRSKSLTRAKSIGNWKKGIPGGEKSNRPTWKP</sequence>
<feature type="region of interest" description="Disordered" evidence="1">
    <location>
        <begin position="1"/>
        <end position="134"/>
    </location>
</feature>
<feature type="region of interest" description="Disordered" evidence="1">
    <location>
        <begin position="1266"/>
        <end position="1294"/>
    </location>
</feature>